<dbReference type="Gene3D" id="3.30.565.10">
    <property type="entry name" value="Histidine kinase-like ATPase, C-terminal domain"/>
    <property type="match status" value="1"/>
</dbReference>
<evidence type="ECO:0000313" key="2">
    <source>
        <dbReference type="Proteomes" id="UP000568751"/>
    </source>
</evidence>
<keyword evidence="1" id="KW-0547">Nucleotide-binding</keyword>
<protein>
    <submittedName>
        <fullName evidence="1">ATP-binding protein</fullName>
    </submittedName>
</protein>
<accession>A0A853F4T8</accession>
<dbReference type="EMBL" id="JACCHT010000002">
    <property type="protein sequence ID" value="NYT28021.1"/>
    <property type="molecule type" value="Genomic_DNA"/>
</dbReference>
<proteinExistence type="predicted"/>
<keyword evidence="1" id="KW-0067">ATP-binding</keyword>
<dbReference type="AlphaFoldDB" id="A0A853F4T8"/>
<dbReference type="GO" id="GO:0005524">
    <property type="term" value="F:ATP binding"/>
    <property type="evidence" value="ECO:0007669"/>
    <property type="project" value="UniProtKB-KW"/>
</dbReference>
<gene>
    <name evidence="1" type="ORF">H0A76_09095</name>
</gene>
<dbReference type="InterPro" id="IPR036890">
    <property type="entry name" value="HATPase_C_sf"/>
</dbReference>
<dbReference type="SUPFAM" id="SSF55874">
    <property type="entry name" value="ATPase domain of HSP90 chaperone/DNA topoisomerase II/histidine kinase"/>
    <property type="match status" value="1"/>
</dbReference>
<organism evidence="1 2">
    <name type="scientific">Candidatus Thiodubiliella endoseptemdiera</name>
    <dbReference type="NCBI Taxonomy" id="2738886"/>
    <lineage>
        <taxon>Bacteria</taxon>
        <taxon>Pseudomonadati</taxon>
        <taxon>Pseudomonadota</taxon>
        <taxon>Gammaproteobacteria</taxon>
        <taxon>Candidatus Pseudothioglobaceae</taxon>
        <taxon>Candidatus Thiodubiliella</taxon>
    </lineage>
</organism>
<evidence type="ECO:0000313" key="1">
    <source>
        <dbReference type="EMBL" id="NYT28021.1"/>
    </source>
</evidence>
<dbReference type="Pfam" id="PF13589">
    <property type="entry name" value="HATPase_c_3"/>
    <property type="match status" value="1"/>
</dbReference>
<dbReference type="Proteomes" id="UP000568751">
    <property type="component" value="Unassembled WGS sequence"/>
</dbReference>
<comment type="caution">
    <text evidence="1">The sequence shown here is derived from an EMBL/GenBank/DDBJ whole genome shotgun (WGS) entry which is preliminary data.</text>
</comment>
<name>A0A853F4T8_9GAMM</name>
<reference evidence="1 2" key="1">
    <citation type="submission" date="2020-05" db="EMBL/GenBank/DDBJ databases">
        <title>Horizontal transmission and recombination maintain forever young bacterial symbiont genomes.</title>
        <authorList>
            <person name="Russell S.L."/>
            <person name="Pepper-Tunick E."/>
            <person name="Svedberg J."/>
            <person name="Byrne A."/>
            <person name="Ruelas Castillo J."/>
            <person name="Vollmers C."/>
            <person name="Beinart R.A."/>
            <person name="Corbett-Detig R."/>
        </authorList>
    </citation>
    <scope>NUCLEOTIDE SEQUENCE [LARGE SCALE GENOMIC DNA]</scope>
    <source>
        <strain evidence="1">455</strain>
    </source>
</reference>
<sequence length="325" mass="36443">MFGRINNGTKNSATHLVVKAMRDNGYKNAAYALAELMDNSIQAGASEIKLVCIEGSNNGRRNLSEIAVIDNGSGMDKDTLELSLGFGNGTHLTAENQNGIGKFGMGLPNSSISQCKKVEVYTWQNNGDVLYSYLDLDEITNNGLEEVPEPVQKNIPNEFKEYINGESGTLVLWSKIDRCMWKTAKSIFKHSELIIGRMYRYFIQDNEVTIKMIAKNENGQLSLSNTGNNNFKANDPIYLMDKTSCPEPFENNAMFKKWDGEDYEIKFKVNHNNNEHEVSVKSTYAKEESRDVKKYGNAGSAPHGKHAQQNVGVSIMRANREFRLL</sequence>